<feature type="transmembrane region" description="Helical" evidence="1">
    <location>
        <begin position="214"/>
        <end position="237"/>
    </location>
</feature>
<organism evidence="2 3">
    <name type="scientific">Aquicella siphonis</name>
    <dbReference type="NCBI Taxonomy" id="254247"/>
    <lineage>
        <taxon>Bacteria</taxon>
        <taxon>Pseudomonadati</taxon>
        <taxon>Pseudomonadota</taxon>
        <taxon>Gammaproteobacteria</taxon>
        <taxon>Legionellales</taxon>
        <taxon>Coxiellaceae</taxon>
        <taxon>Aquicella</taxon>
    </lineage>
</organism>
<feature type="transmembrane region" description="Helical" evidence="1">
    <location>
        <begin position="119"/>
        <end position="141"/>
    </location>
</feature>
<evidence type="ECO:0000313" key="3">
    <source>
        <dbReference type="Proteomes" id="UP000324194"/>
    </source>
</evidence>
<dbReference type="AlphaFoldDB" id="A0A5E4PKV7"/>
<feature type="transmembrane region" description="Helical" evidence="1">
    <location>
        <begin position="289"/>
        <end position="307"/>
    </location>
</feature>
<evidence type="ECO:0000256" key="1">
    <source>
        <dbReference type="SAM" id="Phobius"/>
    </source>
</evidence>
<accession>A0A5E4PKV7</accession>
<feature type="transmembrane region" description="Helical" evidence="1">
    <location>
        <begin position="258"/>
        <end position="277"/>
    </location>
</feature>
<dbReference type="RefSeq" id="WP_148340453.1">
    <property type="nucleotide sequence ID" value="NZ_LR699120.1"/>
</dbReference>
<dbReference type="Proteomes" id="UP000324194">
    <property type="component" value="Chromosome 2"/>
</dbReference>
<sequence length="322" mass="36702">MTIGVFSLDALKQLPFSNKLISQLITLELFIIWLHLVRFYIGSYLDGNFSYFIKSITNQFGIGTWVAGCSVLAILFLAELPSWHIIIWVIALLAFAIWLFYLKLVFANGALLLYKKKKICNGVILLSAVSTQSIVLLINSLSHKIPIFINQILIIFGYFFYLIGIVMISRFFLSIKFKRLILGWSNTNSIIHGALSITGLASTLTYSINDKIIIYTWLSATCLFVLVEGISLIKVIYQIRIAGWKGGIFVYKVSQWSRIFTYCMYYTFTFSILNYHLLETSATIAISQYGQYVVLGFLLVEIILFLYNELIIRARQSGDNSL</sequence>
<keyword evidence="1" id="KW-0812">Transmembrane</keyword>
<proteinExistence type="predicted"/>
<feature type="transmembrane region" description="Helical" evidence="1">
    <location>
        <begin position="85"/>
        <end position="107"/>
    </location>
</feature>
<gene>
    <name evidence="2" type="ORF">AQUSIP_23780</name>
</gene>
<keyword evidence="1" id="KW-0472">Membrane</keyword>
<dbReference type="KEGG" id="asip:AQUSIP_23780"/>
<reference evidence="2 3" key="1">
    <citation type="submission" date="2019-08" db="EMBL/GenBank/DDBJ databases">
        <authorList>
            <person name="Guy L."/>
        </authorList>
    </citation>
    <scope>NUCLEOTIDE SEQUENCE [LARGE SCALE GENOMIC DNA]</scope>
    <source>
        <strain evidence="2 3">SGT-108</strain>
    </source>
</reference>
<feature type="transmembrane region" description="Helical" evidence="1">
    <location>
        <begin position="147"/>
        <end position="168"/>
    </location>
</feature>
<feature type="transmembrane region" description="Helical" evidence="1">
    <location>
        <begin position="62"/>
        <end position="79"/>
    </location>
</feature>
<evidence type="ECO:0000313" key="2">
    <source>
        <dbReference type="EMBL" id="VVC77051.1"/>
    </source>
</evidence>
<keyword evidence="3" id="KW-1185">Reference proteome</keyword>
<protein>
    <submittedName>
        <fullName evidence="2">Uncharacterized protein</fullName>
    </submittedName>
</protein>
<dbReference type="EMBL" id="LR699120">
    <property type="protein sequence ID" value="VVC77051.1"/>
    <property type="molecule type" value="Genomic_DNA"/>
</dbReference>
<keyword evidence="1" id="KW-1133">Transmembrane helix</keyword>
<dbReference type="OrthoDB" id="2734473at2"/>
<feature type="transmembrane region" description="Helical" evidence="1">
    <location>
        <begin position="20"/>
        <end position="41"/>
    </location>
</feature>
<name>A0A5E4PKV7_9COXI</name>
<feature type="transmembrane region" description="Helical" evidence="1">
    <location>
        <begin position="189"/>
        <end position="208"/>
    </location>
</feature>